<keyword evidence="6 10" id="KW-0067">ATP-binding</keyword>
<keyword evidence="8" id="KW-1015">Disulfide bond</keyword>
<feature type="domain" description="tRNA-specific 2-thiouridylase MnmA-like central" evidence="12">
    <location>
        <begin position="221"/>
        <end position="286"/>
    </location>
</feature>
<evidence type="ECO:0000259" key="12">
    <source>
        <dbReference type="Pfam" id="PF20259"/>
    </source>
</evidence>
<dbReference type="GO" id="GO:0008168">
    <property type="term" value="F:methyltransferase activity"/>
    <property type="evidence" value="ECO:0007669"/>
    <property type="project" value="UniProtKB-KW"/>
</dbReference>
<dbReference type="Pfam" id="PF20258">
    <property type="entry name" value="tRNA_Me_trans_C"/>
    <property type="match status" value="1"/>
</dbReference>
<proteinExistence type="inferred from homology"/>
<evidence type="ECO:0000313" key="13">
    <source>
        <dbReference type="EMBL" id="SEO70341.1"/>
    </source>
</evidence>
<feature type="active site" description="Nucleophile" evidence="10">
    <location>
        <position position="113"/>
    </location>
</feature>
<keyword evidence="14" id="KW-1185">Reference proteome</keyword>
<feature type="region of interest" description="Interaction with tRNA" evidence="10">
    <location>
        <begin position="160"/>
        <end position="162"/>
    </location>
</feature>
<dbReference type="InterPro" id="IPR046885">
    <property type="entry name" value="MnmA-like_C"/>
</dbReference>
<evidence type="ECO:0000256" key="1">
    <source>
        <dbReference type="ARBA" id="ARBA00022490"/>
    </source>
</evidence>
<dbReference type="PANTHER" id="PTHR11933:SF5">
    <property type="entry name" value="MITOCHONDRIAL TRNA-SPECIFIC 2-THIOURIDYLASE 1"/>
    <property type="match status" value="1"/>
</dbReference>
<keyword evidence="3 10" id="KW-0808">Transferase</keyword>
<keyword evidence="2 10" id="KW-0820">tRNA-binding</keyword>
<dbReference type="NCBIfam" id="NF001138">
    <property type="entry name" value="PRK00143.1"/>
    <property type="match status" value="1"/>
</dbReference>
<keyword evidence="4 10" id="KW-0819">tRNA processing</keyword>
<dbReference type="CDD" id="cd01998">
    <property type="entry name" value="MnmA_TRMU-like"/>
    <property type="match status" value="1"/>
</dbReference>
<comment type="similarity">
    <text evidence="10">Belongs to the MnmA/TRMU family.</text>
</comment>
<dbReference type="GO" id="GO:0002143">
    <property type="term" value="P:tRNA wobble position uridine thiolation"/>
    <property type="evidence" value="ECO:0007669"/>
    <property type="project" value="TreeGrafter"/>
</dbReference>
<dbReference type="InterPro" id="IPR004506">
    <property type="entry name" value="MnmA-like"/>
</dbReference>
<dbReference type="GO" id="GO:0032259">
    <property type="term" value="P:methylation"/>
    <property type="evidence" value="ECO:0007669"/>
    <property type="project" value="UniProtKB-KW"/>
</dbReference>
<feature type="domain" description="tRNA-specific 2-thiouridylase MnmA-like C-terminal" evidence="11">
    <location>
        <begin position="294"/>
        <end position="367"/>
    </location>
</feature>
<keyword evidence="1 10" id="KW-0963">Cytoplasm</keyword>
<protein>
    <recommendedName>
        <fullName evidence="10">tRNA-specific 2-thiouridylase MnmA</fullName>
        <ecNumber evidence="10">2.8.1.13</ecNumber>
    </recommendedName>
</protein>
<dbReference type="FunFam" id="3.40.50.620:FF:000057">
    <property type="entry name" value="tRNA-specific 2-thiouridylase MnmA"/>
    <property type="match status" value="1"/>
</dbReference>
<evidence type="ECO:0000256" key="4">
    <source>
        <dbReference type="ARBA" id="ARBA00022694"/>
    </source>
</evidence>
<dbReference type="Proteomes" id="UP000181951">
    <property type="component" value="Unassembled WGS sequence"/>
</dbReference>
<keyword evidence="5 10" id="KW-0547">Nucleotide-binding</keyword>
<feature type="site" description="Interaction with tRNA" evidence="10">
    <location>
        <position position="351"/>
    </location>
</feature>
<feature type="active site" description="Cysteine persulfide intermediate" evidence="10">
    <location>
        <position position="212"/>
    </location>
</feature>
<gene>
    <name evidence="10" type="primary">mnmA</name>
    <name evidence="13" type="ORF">SAMN05216267_103735</name>
</gene>
<dbReference type="GO" id="GO:0103016">
    <property type="term" value="F:tRNA-uridine 2-sulfurtransferase activity"/>
    <property type="evidence" value="ECO:0007669"/>
    <property type="project" value="UniProtKB-EC"/>
</dbReference>
<dbReference type="Pfam" id="PF20259">
    <property type="entry name" value="tRNA_Me_trans_M"/>
    <property type="match status" value="1"/>
</dbReference>
<dbReference type="Gene3D" id="3.40.50.620">
    <property type="entry name" value="HUPs"/>
    <property type="match status" value="1"/>
</dbReference>
<dbReference type="InterPro" id="IPR046884">
    <property type="entry name" value="MnmA-like_central"/>
</dbReference>
<evidence type="ECO:0000256" key="2">
    <source>
        <dbReference type="ARBA" id="ARBA00022555"/>
    </source>
</evidence>
<feature type="binding site" evidence="10">
    <location>
        <begin position="18"/>
        <end position="25"/>
    </location>
    <ligand>
        <name>ATP</name>
        <dbReference type="ChEBI" id="CHEBI:30616"/>
    </ligand>
</feature>
<keyword evidence="7 10" id="KW-0694">RNA-binding</keyword>
<dbReference type="STRING" id="310780.SAMN05216267_103735"/>
<feature type="binding site" evidence="10">
    <location>
        <position position="137"/>
    </location>
    <ligand>
        <name>ATP</name>
        <dbReference type="ChEBI" id="CHEBI:30616"/>
    </ligand>
</feature>
<evidence type="ECO:0000256" key="3">
    <source>
        <dbReference type="ARBA" id="ARBA00022679"/>
    </source>
</evidence>
<dbReference type="EMBL" id="FODD01000037">
    <property type="protein sequence ID" value="SEO70341.1"/>
    <property type="molecule type" value="Genomic_DNA"/>
</dbReference>
<evidence type="ECO:0000256" key="10">
    <source>
        <dbReference type="HAMAP-Rule" id="MF_00144"/>
    </source>
</evidence>
<evidence type="ECO:0000313" key="14">
    <source>
        <dbReference type="Proteomes" id="UP000181951"/>
    </source>
</evidence>
<comment type="function">
    <text evidence="10">Catalyzes the 2-thiolation of uridine at the wobble position (U34) of tRNA, leading to the formation of s(2)U34.</text>
</comment>
<reference evidence="13 14" key="1">
    <citation type="submission" date="2016-10" db="EMBL/GenBank/DDBJ databases">
        <authorList>
            <person name="de Groot N.N."/>
        </authorList>
    </citation>
    <scope>NUCLEOTIDE SEQUENCE [LARGE SCALE GENOMIC DNA]</scope>
    <source>
        <strain evidence="13 14">CGMCC 4.2026</strain>
    </source>
</reference>
<evidence type="ECO:0000256" key="9">
    <source>
        <dbReference type="ARBA" id="ARBA00051542"/>
    </source>
</evidence>
<dbReference type="EC" id="2.8.1.13" evidence="10"/>
<dbReference type="SUPFAM" id="SSF52402">
    <property type="entry name" value="Adenine nucleotide alpha hydrolases-like"/>
    <property type="match status" value="1"/>
</dbReference>
<dbReference type="InterPro" id="IPR023382">
    <property type="entry name" value="MnmA-like_central_sf"/>
</dbReference>
<evidence type="ECO:0000256" key="7">
    <source>
        <dbReference type="ARBA" id="ARBA00022884"/>
    </source>
</evidence>
<dbReference type="Gene3D" id="2.40.30.10">
    <property type="entry name" value="Translation factors"/>
    <property type="match status" value="1"/>
</dbReference>
<organism evidence="13 14">
    <name type="scientific">Actinacidiphila rubida</name>
    <dbReference type="NCBI Taxonomy" id="310780"/>
    <lineage>
        <taxon>Bacteria</taxon>
        <taxon>Bacillati</taxon>
        <taxon>Actinomycetota</taxon>
        <taxon>Actinomycetes</taxon>
        <taxon>Kitasatosporales</taxon>
        <taxon>Streptomycetaceae</taxon>
        <taxon>Actinacidiphila</taxon>
    </lineage>
</organism>
<evidence type="ECO:0000256" key="6">
    <source>
        <dbReference type="ARBA" id="ARBA00022840"/>
    </source>
</evidence>
<dbReference type="GO" id="GO:0005737">
    <property type="term" value="C:cytoplasm"/>
    <property type="evidence" value="ECO:0007669"/>
    <property type="project" value="UniProtKB-SubCell"/>
</dbReference>
<dbReference type="FunFam" id="2.40.30.10:FF:000096">
    <property type="entry name" value="tRNA-specific 2-thiouridylase MnmA"/>
    <property type="match status" value="1"/>
</dbReference>
<evidence type="ECO:0000256" key="8">
    <source>
        <dbReference type="ARBA" id="ARBA00023157"/>
    </source>
</evidence>
<dbReference type="GO" id="GO:0000049">
    <property type="term" value="F:tRNA binding"/>
    <property type="evidence" value="ECO:0007669"/>
    <property type="project" value="UniProtKB-KW"/>
</dbReference>
<feature type="binding site" evidence="10">
    <location>
        <position position="44"/>
    </location>
    <ligand>
        <name>ATP</name>
        <dbReference type="ChEBI" id="CHEBI:30616"/>
    </ligand>
</feature>
<dbReference type="GO" id="GO:0005524">
    <property type="term" value="F:ATP binding"/>
    <property type="evidence" value="ECO:0007669"/>
    <property type="project" value="UniProtKB-KW"/>
</dbReference>
<comment type="subcellular location">
    <subcellularLocation>
        <location evidence="10">Cytoplasm</location>
    </subcellularLocation>
</comment>
<feature type="site" description="Interaction with tRNA" evidence="10">
    <location>
        <position position="138"/>
    </location>
</feature>
<sequence length="382" mass="40648">MNETPRTAPGKRLRVLAAMSGGVDSAVAAARAAEAGHDVTGVHLALSANPQSFRTGARGCCTVEDSRDARRAADVIGIPFYVWDLAERFREDVVEDFVAEYAAGRTPNPCLRCNEKIKFAALLDKALALGFDAVCTGHYATVVERPDGGRELHRASDAAKDQSYVLGVLDERQLAHAMFPLGDTLTTKDEIRAEAERRGLAVARKPDSHDICFIADGDTQGFLARRLGTAEGDILDEDGNRLGTHSGAYGFTVGQRKGLRIGVPADDGKPRYVLDISPVRNTVTVGPADALDVHALTAIRPRWCGTPPTGPAAYTAQLRAHGDDVPVTAEPVGDELRVSFAEPVRGVAPGQAVVLYDGTRVVGSATIAATIRHVEEKPPVTV</sequence>
<dbReference type="InterPro" id="IPR014729">
    <property type="entry name" value="Rossmann-like_a/b/a_fold"/>
</dbReference>
<evidence type="ECO:0000256" key="5">
    <source>
        <dbReference type="ARBA" id="ARBA00022741"/>
    </source>
</evidence>
<evidence type="ECO:0000259" key="11">
    <source>
        <dbReference type="Pfam" id="PF20258"/>
    </source>
</evidence>
<dbReference type="RefSeq" id="WP_218108537.1">
    <property type="nucleotide sequence ID" value="NZ_FODD01000037.1"/>
</dbReference>
<dbReference type="HAMAP" id="MF_00144">
    <property type="entry name" value="tRNA_thiouridyl_MnmA"/>
    <property type="match status" value="1"/>
</dbReference>
<dbReference type="PANTHER" id="PTHR11933">
    <property type="entry name" value="TRNA 5-METHYLAMINOMETHYL-2-THIOURIDYLATE -METHYLTRANSFERASE"/>
    <property type="match status" value="1"/>
</dbReference>
<name>A0A1H8RV52_9ACTN</name>
<dbReference type="NCBIfam" id="TIGR00420">
    <property type="entry name" value="trmU"/>
    <property type="match status" value="1"/>
</dbReference>
<dbReference type="AlphaFoldDB" id="A0A1H8RV52"/>
<comment type="catalytic activity">
    <reaction evidence="9 10">
        <text>S-sulfanyl-L-cysteinyl-[protein] + uridine(34) in tRNA + AH2 + ATP = 2-thiouridine(34) in tRNA + L-cysteinyl-[protein] + A + AMP + diphosphate + H(+)</text>
        <dbReference type="Rhea" id="RHEA:47032"/>
        <dbReference type="Rhea" id="RHEA-COMP:10131"/>
        <dbReference type="Rhea" id="RHEA-COMP:11726"/>
        <dbReference type="Rhea" id="RHEA-COMP:11727"/>
        <dbReference type="Rhea" id="RHEA-COMP:11728"/>
        <dbReference type="ChEBI" id="CHEBI:13193"/>
        <dbReference type="ChEBI" id="CHEBI:15378"/>
        <dbReference type="ChEBI" id="CHEBI:17499"/>
        <dbReference type="ChEBI" id="CHEBI:29950"/>
        <dbReference type="ChEBI" id="CHEBI:30616"/>
        <dbReference type="ChEBI" id="CHEBI:33019"/>
        <dbReference type="ChEBI" id="CHEBI:61963"/>
        <dbReference type="ChEBI" id="CHEBI:65315"/>
        <dbReference type="ChEBI" id="CHEBI:87170"/>
        <dbReference type="ChEBI" id="CHEBI:456215"/>
        <dbReference type="EC" id="2.8.1.13"/>
    </reaction>
</comment>
<dbReference type="Gene3D" id="2.30.30.280">
    <property type="entry name" value="Adenine nucleotide alpha hydrolases-like domains"/>
    <property type="match status" value="1"/>
</dbReference>
<dbReference type="Pfam" id="PF03054">
    <property type="entry name" value="tRNA_Me_trans"/>
    <property type="match status" value="1"/>
</dbReference>
<comment type="caution">
    <text evidence="10">Lacks conserved residue(s) required for the propagation of feature annotation.</text>
</comment>
<keyword evidence="13" id="KW-0489">Methyltransferase</keyword>
<accession>A0A1H8RV52</accession>